<evidence type="ECO:0000313" key="1">
    <source>
        <dbReference type="EMBL" id="KAK9321805.1"/>
    </source>
</evidence>
<dbReference type="Proteomes" id="UP001489719">
    <property type="component" value="Unassembled WGS sequence"/>
</dbReference>
<gene>
    <name evidence="1" type="ORF">V1517DRAFT_325438</name>
</gene>
<dbReference type="EMBL" id="MU970090">
    <property type="protein sequence ID" value="KAK9321805.1"/>
    <property type="molecule type" value="Genomic_DNA"/>
</dbReference>
<keyword evidence="2" id="KW-1185">Reference proteome</keyword>
<accession>A0ACC3TLD8</accession>
<comment type="caution">
    <text evidence="1">The sequence shown here is derived from an EMBL/GenBank/DDBJ whole genome shotgun (WGS) entry which is preliminary data.</text>
</comment>
<organism evidence="1 2">
    <name type="scientific">Lipomyces orientalis</name>
    <dbReference type="NCBI Taxonomy" id="1233043"/>
    <lineage>
        <taxon>Eukaryota</taxon>
        <taxon>Fungi</taxon>
        <taxon>Dikarya</taxon>
        <taxon>Ascomycota</taxon>
        <taxon>Saccharomycotina</taxon>
        <taxon>Lipomycetes</taxon>
        <taxon>Lipomycetales</taxon>
        <taxon>Lipomycetaceae</taxon>
        <taxon>Lipomyces</taxon>
    </lineage>
</organism>
<protein>
    <submittedName>
        <fullName evidence="1">Uncharacterized protein</fullName>
    </submittedName>
</protein>
<reference evidence="2" key="1">
    <citation type="journal article" date="2024" name="Front. Bioeng. Biotechnol.">
        <title>Genome-scale model development and genomic sequencing of the oleaginous clade Lipomyces.</title>
        <authorList>
            <person name="Czajka J.J."/>
            <person name="Han Y."/>
            <person name="Kim J."/>
            <person name="Mondo S.J."/>
            <person name="Hofstad B.A."/>
            <person name="Robles A."/>
            <person name="Haridas S."/>
            <person name="Riley R."/>
            <person name="LaButti K."/>
            <person name="Pangilinan J."/>
            <person name="Andreopoulos W."/>
            <person name="Lipzen A."/>
            <person name="Yan J."/>
            <person name="Wang M."/>
            <person name="Ng V."/>
            <person name="Grigoriev I.V."/>
            <person name="Spatafora J.W."/>
            <person name="Magnuson J.K."/>
            <person name="Baker S.E."/>
            <person name="Pomraning K.R."/>
        </authorList>
    </citation>
    <scope>NUCLEOTIDE SEQUENCE [LARGE SCALE GENOMIC DNA]</scope>
    <source>
        <strain evidence="2">CBS 10300</strain>
    </source>
</reference>
<evidence type="ECO:0000313" key="2">
    <source>
        <dbReference type="Proteomes" id="UP001489719"/>
    </source>
</evidence>
<proteinExistence type="predicted"/>
<name>A0ACC3TLD8_9ASCO</name>
<sequence>MTLSGRVAVVMIIALVRTFSQSYYAIYTPQLNLLALVLYMSAATANNKMSSKFFPSVTPSAIALGTAYSHGASLLLSAPVFGSAYDRVKTADTPEEFIKSKEAAGALAVWGSSLIGSAAKTYAVAALLQSTGTVTNKGAIYLGTLLFAICTVPSAFVNVLAEKRPLDYVLAKIVGDLLDTVGLAAVLNWWGTRPLPDVV</sequence>